<accession>A0A818V059</accession>
<comment type="caution">
    <text evidence="2">The sequence shown here is derived from an EMBL/GenBank/DDBJ whole genome shotgun (WGS) entry which is preliminary data.</text>
</comment>
<dbReference type="SUPFAM" id="SSF53756">
    <property type="entry name" value="UDP-Glycosyltransferase/glycogen phosphorylase"/>
    <property type="match status" value="1"/>
</dbReference>
<organism evidence="2 3">
    <name type="scientific">Rotaria socialis</name>
    <dbReference type="NCBI Taxonomy" id="392032"/>
    <lineage>
        <taxon>Eukaryota</taxon>
        <taxon>Metazoa</taxon>
        <taxon>Spiralia</taxon>
        <taxon>Gnathifera</taxon>
        <taxon>Rotifera</taxon>
        <taxon>Eurotatoria</taxon>
        <taxon>Bdelloidea</taxon>
        <taxon>Philodinida</taxon>
        <taxon>Philodinidae</taxon>
        <taxon>Rotaria</taxon>
    </lineage>
</organism>
<evidence type="ECO:0000256" key="1">
    <source>
        <dbReference type="SAM" id="SignalP"/>
    </source>
</evidence>
<keyword evidence="1" id="KW-0732">Signal</keyword>
<sequence length="344" mass="38762">MVRINLLLLILLGNISQSLGLNALFLTLGAAGHSIPMFELAKAMKNHNVTFITEAFAQAYINTENYSNRSSFRLIFTNDSTDAITEENKIEQEIIEYFMNHSVFDGVFHIMPAVGRITNALMHKAIDALMSDRFDVIISSSLVLGTAALCEKANTSCVIQRAEMKLNIFYVNLPTSYSLLSAKQITQFKYRIYNVVFYFRLIMSIFKQLMESFYIIFQSFPQIQGPFYDTFTLKNLPLSKTSCLNLCSLPPTLYPPSYPDHLTKYLGGFIDESSVVYVDNDLNRWIKIKPKNSILYAAFGSTGQSSAWDGMGRKKSSHGTDFNSLSHGMGQIKKKLSRHGMGCD</sequence>
<dbReference type="Proteomes" id="UP000663872">
    <property type="component" value="Unassembled WGS sequence"/>
</dbReference>
<evidence type="ECO:0000313" key="2">
    <source>
        <dbReference type="EMBL" id="CAF3705633.1"/>
    </source>
</evidence>
<reference evidence="2" key="1">
    <citation type="submission" date="2021-02" db="EMBL/GenBank/DDBJ databases">
        <authorList>
            <person name="Nowell W R."/>
        </authorList>
    </citation>
    <scope>NUCLEOTIDE SEQUENCE</scope>
</reference>
<dbReference type="Gene3D" id="3.40.50.2000">
    <property type="entry name" value="Glycogen Phosphorylase B"/>
    <property type="match status" value="1"/>
</dbReference>
<feature type="signal peptide" evidence="1">
    <location>
        <begin position="1"/>
        <end position="20"/>
    </location>
</feature>
<protein>
    <submittedName>
        <fullName evidence="2">Uncharacterized protein</fullName>
    </submittedName>
</protein>
<feature type="chain" id="PRO_5032714414" evidence="1">
    <location>
        <begin position="21"/>
        <end position="344"/>
    </location>
</feature>
<gene>
    <name evidence="2" type="ORF">GRG538_LOCUS28650</name>
</gene>
<proteinExistence type="predicted"/>
<dbReference type="AlphaFoldDB" id="A0A818V059"/>
<evidence type="ECO:0000313" key="3">
    <source>
        <dbReference type="Proteomes" id="UP000663872"/>
    </source>
</evidence>
<name>A0A818V059_9BILA</name>
<dbReference type="EMBL" id="CAJNYT010004974">
    <property type="protein sequence ID" value="CAF3705633.1"/>
    <property type="molecule type" value="Genomic_DNA"/>
</dbReference>